<evidence type="ECO:0000313" key="3">
    <source>
        <dbReference type="EnsemblPlants" id="LPERR11G18110.1"/>
    </source>
</evidence>
<organism evidence="3 4">
    <name type="scientific">Leersia perrieri</name>
    <dbReference type="NCBI Taxonomy" id="77586"/>
    <lineage>
        <taxon>Eukaryota</taxon>
        <taxon>Viridiplantae</taxon>
        <taxon>Streptophyta</taxon>
        <taxon>Embryophyta</taxon>
        <taxon>Tracheophyta</taxon>
        <taxon>Spermatophyta</taxon>
        <taxon>Magnoliopsida</taxon>
        <taxon>Liliopsida</taxon>
        <taxon>Poales</taxon>
        <taxon>Poaceae</taxon>
        <taxon>BOP clade</taxon>
        <taxon>Oryzoideae</taxon>
        <taxon>Oryzeae</taxon>
        <taxon>Oryzinae</taxon>
        <taxon>Leersia</taxon>
    </lineage>
</organism>
<name>A0A0D9XUV8_9ORYZ</name>
<dbReference type="Gene3D" id="1.10.10.10">
    <property type="entry name" value="Winged helix-like DNA-binding domain superfamily/Winged helix DNA-binding domain"/>
    <property type="match status" value="1"/>
</dbReference>
<feature type="domain" description="Disease resistance protein winged helix" evidence="2">
    <location>
        <begin position="60"/>
        <end position="132"/>
    </location>
</feature>
<dbReference type="InterPro" id="IPR058922">
    <property type="entry name" value="WHD_DRP"/>
</dbReference>
<accession>A0A0D9XUV8</accession>
<dbReference type="Gramene" id="LPERR11G18110.1">
    <property type="protein sequence ID" value="LPERR11G18110.1"/>
    <property type="gene ID" value="LPERR11G18110"/>
</dbReference>
<dbReference type="AlphaFoldDB" id="A0A0D9XUV8"/>
<evidence type="ECO:0000313" key="4">
    <source>
        <dbReference type="Proteomes" id="UP000032180"/>
    </source>
</evidence>
<dbReference type="HOGENOM" id="CLU_1153152_0_0_1"/>
<reference evidence="4" key="2">
    <citation type="submission" date="2013-12" db="EMBL/GenBank/DDBJ databases">
        <authorList>
            <person name="Yu Y."/>
            <person name="Lee S."/>
            <person name="de Baynast K."/>
            <person name="Wissotski M."/>
            <person name="Liu L."/>
            <person name="Talag J."/>
            <person name="Goicoechea J."/>
            <person name="Angelova A."/>
            <person name="Jetty R."/>
            <person name="Kudrna D."/>
            <person name="Golser W."/>
            <person name="Rivera L."/>
            <person name="Zhang J."/>
            <person name="Wing R."/>
        </authorList>
    </citation>
    <scope>NUCLEOTIDE SEQUENCE</scope>
</reference>
<reference evidence="3" key="3">
    <citation type="submission" date="2015-04" db="UniProtKB">
        <authorList>
            <consortium name="EnsemblPlants"/>
        </authorList>
    </citation>
    <scope>IDENTIFICATION</scope>
</reference>
<dbReference type="Proteomes" id="UP000032180">
    <property type="component" value="Chromosome 11"/>
</dbReference>
<dbReference type="GO" id="GO:0098542">
    <property type="term" value="P:defense response to other organism"/>
    <property type="evidence" value="ECO:0007669"/>
    <property type="project" value="TreeGrafter"/>
</dbReference>
<reference evidence="3 4" key="1">
    <citation type="submission" date="2012-08" db="EMBL/GenBank/DDBJ databases">
        <title>Oryza genome evolution.</title>
        <authorList>
            <person name="Wing R.A."/>
        </authorList>
    </citation>
    <scope>NUCLEOTIDE SEQUENCE</scope>
</reference>
<dbReference type="eggNOG" id="KOG4658">
    <property type="taxonomic scope" value="Eukaryota"/>
</dbReference>
<dbReference type="Pfam" id="PF23559">
    <property type="entry name" value="WHD_DRP"/>
    <property type="match status" value="1"/>
</dbReference>
<dbReference type="PANTHER" id="PTHR23155:SF1062">
    <property type="entry name" value="OS11G0579400 PROTEIN"/>
    <property type="match status" value="1"/>
</dbReference>
<protein>
    <recommendedName>
        <fullName evidence="2">Disease resistance protein winged helix domain-containing protein</fullName>
    </recommendedName>
</protein>
<evidence type="ECO:0000259" key="2">
    <source>
        <dbReference type="Pfam" id="PF23559"/>
    </source>
</evidence>
<evidence type="ECO:0000256" key="1">
    <source>
        <dbReference type="SAM" id="MobiDB-lite"/>
    </source>
</evidence>
<sequence>MLLHLLYVNPYRSSTQMGNLSKALAEHRNNIFRTMLMFCYNDMPIKYKTCLHYLSIFPRRTRLIRRWLTEGLVTKRRLSAANNDSCRVVQLEDQAERIFTTLIDRGFLHPGETSDAGKMKTCTMHHIVHEFIAMDVSSFMDSCLPLDLAHRLNINSGVILEGVSPSNTILTSASPDATQLPKQIEKLQCLETLDIRQTEIRAFATKSVLLPMLKHFLAGNKDPQSSSNNKSCTSEESLATV</sequence>
<dbReference type="PANTHER" id="PTHR23155">
    <property type="entry name" value="DISEASE RESISTANCE PROTEIN RP"/>
    <property type="match status" value="1"/>
</dbReference>
<dbReference type="STRING" id="77586.A0A0D9XUV8"/>
<feature type="compositionally biased region" description="Polar residues" evidence="1">
    <location>
        <begin position="222"/>
        <end position="241"/>
    </location>
</feature>
<keyword evidence="4" id="KW-1185">Reference proteome</keyword>
<dbReference type="InterPro" id="IPR036388">
    <property type="entry name" value="WH-like_DNA-bd_sf"/>
</dbReference>
<dbReference type="InterPro" id="IPR044974">
    <property type="entry name" value="Disease_R_plants"/>
</dbReference>
<proteinExistence type="predicted"/>
<feature type="region of interest" description="Disordered" evidence="1">
    <location>
        <begin position="220"/>
        <end position="241"/>
    </location>
</feature>
<dbReference type="EnsemblPlants" id="LPERR11G18110.1">
    <property type="protein sequence ID" value="LPERR11G18110.1"/>
    <property type="gene ID" value="LPERR11G18110"/>
</dbReference>